<gene>
    <name evidence="8" type="ORF">Sya03_51420</name>
</gene>
<evidence type="ECO:0000256" key="6">
    <source>
        <dbReference type="SAM" id="Phobius"/>
    </source>
</evidence>
<dbReference type="Proteomes" id="UP000652013">
    <property type="component" value="Unassembled WGS sequence"/>
</dbReference>
<organism evidence="8 9">
    <name type="scientific">Spirilliplanes yamanashiensis</name>
    <dbReference type="NCBI Taxonomy" id="42233"/>
    <lineage>
        <taxon>Bacteria</taxon>
        <taxon>Bacillati</taxon>
        <taxon>Actinomycetota</taxon>
        <taxon>Actinomycetes</taxon>
        <taxon>Micromonosporales</taxon>
        <taxon>Micromonosporaceae</taxon>
        <taxon>Spirilliplanes</taxon>
    </lineage>
</organism>
<accession>A0A8J4DM52</accession>
<keyword evidence="4" id="KW-1015">Disulfide bond</keyword>
<keyword evidence="3" id="KW-0560">Oxidoreductase</keyword>
<dbReference type="InterPro" id="IPR036249">
    <property type="entry name" value="Thioredoxin-like_sf"/>
</dbReference>
<keyword evidence="5" id="KW-0676">Redox-active center</keyword>
<keyword evidence="9" id="KW-1185">Reference proteome</keyword>
<keyword evidence="6" id="KW-1133">Transmembrane helix</keyword>
<keyword evidence="6" id="KW-0812">Transmembrane</keyword>
<evidence type="ECO:0000256" key="1">
    <source>
        <dbReference type="ARBA" id="ARBA00005791"/>
    </source>
</evidence>
<name>A0A8J4DM52_9ACTN</name>
<dbReference type="Gene3D" id="3.40.30.10">
    <property type="entry name" value="Glutaredoxin"/>
    <property type="match status" value="1"/>
</dbReference>
<protein>
    <submittedName>
        <fullName evidence="8">Membrane protein</fullName>
    </submittedName>
</protein>
<comment type="similarity">
    <text evidence="1">Belongs to the thioredoxin family. DsbA subfamily.</text>
</comment>
<dbReference type="CDD" id="cd02972">
    <property type="entry name" value="DsbA_family"/>
    <property type="match status" value="1"/>
</dbReference>
<evidence type="ECO:0000313" key="9">
    <source>
        <dbReference type="Proteomes" id="UP000652013"/>
    </source>
</evidence>
<dbReference type="Pfam" id="PF13462">
    <property type="entry name" value="Thioredoxin_4"/>
    <property type="match status" value="1"/>
</dbReference>
<feature type="transmembrane region" description="Helical" evidence="6">
    <location>
        <begin position="29"/>
        <end position="51"/>
    </location>
</feature>
<evidence type="ECO:0000313" key="8">
    <source>
        <dbReference type="EMBL" id="GIJ05790.1"/>
    </source>
</evidence>
<evidence type="ECO:0000256" key="2">
    <source>
        <dbReference type="ARBA" id="ARBA00022729"/>
    </source>
</evidence>
<dbReference type="GO" id="GO:0016491">
    <property type="term" value="F:oxidoreductase activity"/>
    <property type="evidence" value="ECO:0007669"/>
    <property type="project" value="UniProtKB-KW"/>
</dbReference>
<feature type="domain" description="Thioredoxin-like fold" evidence="7">
    <location>
        <begin position="75"/>
        <end position="232"/>
    </location>
</feature>
<keyword evidence="6" id="KW-0472">Membrane</keyword>
<keyword evidence="2" id="KW-0732">Signal</keyword>
<evidence type="ECO:0000256" key="4">
    <source>
        <dbReference type="ARBA" id="ARBA00023157"/>
    </source>
</evidence>
<evidence type="ECO:0000259" key="7">
    <source>
        <dbReference type="Pfam" id="PF13462"/>
    </source>
</evidence>
<dbReference type="PANTHER" id="PTHR13887:SF14">
    <property type="entry name" value="DISULFIDE BOND FORMATION PROTEIN D"/>
    <property type="match status" value="1"/>
</dbReference>
<dbReference type="SUPFAM" id="SSF52833">
    <property type="entry name" value="Thioredoxin-like"/>
    <property type="match status" value="1"/>
</dbReference>
<evidence type="ECO:0000256" key="5">
    <source>
        <dbReference type="ARBA" id="ARBA00023284"/>
    </source>
</evidence>
<dbReference type="EMBL" id="BOOY01000036">
    <property type="protein sequence ID" value="GIJ05790.1"/>
    <property type="molecule type" value="Genomic_DNA"/>
</dbReference>
<dbReference type="PANTHER" id="PTHR13887">
    <property type="entry name" value="GLUTATHIONE S-TRANSFERASE KAPPA"/>
    <property type="match status" value="1"/>
</dbReference>
<evidence type="ECO:0000256" key="3">
    <source>
        <dbReference type="ARBA" id="ARBA00023002"/>
    </source>
</evidence>
<reference evidence="8" key="1">
    <citation type="submission" date="2021-01" db="EMBL/GenBank/DDBJ databases">
        <title>Whole genome shotgun sequence of Spirilliplanes yamanashiensis NBRC 15828.</title>
        <authorList>
            <person name="Komaki H."/>
            <person name="Tamura T."/>
        </authorList>
    </citation>
    <scope>NUCLEOTIDE SEQUENCE</scope>
    <source>
        <strain evidence="8">NBRC 15828</strain>
    </source>
</reference>
<dbReference type="RefSeq" id="WP_203940979.1">
    <property type="nucleotide sequence ID" value="NZ_BAAAGJ010000003.1"/>
</dbReference>
<dbReference type="InterPro" id="IPR012336">
    <property type="entry name" value="Thioredoxin-like_fold"/>
</dbReference>
<proteinExistence type="inferred from homology"/>
<sequence>MSTATKRGRAEAARQAKEALAAQERKRRALFAGAVAVVVLIVAGLIGWAVWAGQKDGGDSGATPPAAGFTAGTGPVAVDIYADFMCPACNQFEQQTGPTVDQLAAEGKITVTYHPIAILDRFSNGTQYSTRAAAASAAAAEGGKFVPYLKALYAQQPAEGTDGLSDDRLVEIGRSVGLGDEFAATVKDGTYRGWAKRTTDAASERGVTGTPTIYVAGQELKDRSPAGLQAAVAAANP</sequence>
<dbReference type="AlphaFoldDB" id="A0A8J4DM52"/>
<comment type="caution">
    <text evidence="8">The sequence shown here is derived from an EMBL/GenBank/DDBJ whole genome shotgun (WGS) entry which is preliminary data.</text>
</comment>